<feature type="domain" description="Collagenase NC10/endostatin" evidence="1">
    <location>
        <begin position="5"/>
        <end position="171"/>
    </location>
</feature>
<evidence type="ECO:0000259" key="1">
    <source>
        <dbReference type="Pfam" id="PF06482"/>
    </source>
</evidence>
<dbReference type="AlphaFoldDB" id="A0A9P0ATD8"/>
<dbReference type="Pfam" id="PF06482">
    <property type="entry name" value="Endostatin"/>
    <property type="match status" value="1"/>
</dbReference>
<dbReference type="EMBL" id="OV121132">
    <property type="protein sequence ID" value="CAH0546972.1"/>
    <property type="molecule type" value="Genomic_DNA"/>
</dbReference>
<dbReference type="OrthoDB" id="5983381at2759"/>
<dbReference type="SUPFAM" id="SSF56436">
    <property type="entry name" value="C-type lectin-like"/>
    <property type="match status" value="1"/>
</dbReference>
<dbReference type="InterPro" id="IPR016187">
    <property type="entry name" value="CTDL_fold"/>
</dbReference>
<dbReference type="InterPro" id="IPR016186">
    <property type="entry name" value="C-type_lectin-like/link_sf"/>
</dbReference>
<evidence type="ECO:0000313" key="3">
    <source>
        <dbReference type="Proteomes" id="UP001154078"/>
    </source>
</evidence>
<reference evidence="2" key="1">
    <citation type="submission" date="2021-12" db="EMBL/GenBank/DDBJ databases">
        <authorList>
            <person name="King R."/>
        </authorList>
    </citation>
    <scope>NUCLEOTIDE SEQUENCE</scope>
</reference>
<sequence length="204" mass="22990">MNLKLKLVALNEAYTGDIHGTRGADYACYRESRRAGLRGTFRALLSSRVQNLDGIVRQADRRLPVSNLRGDILFSSWADVFNGDAGPLPHPLRLYSFSGRNVLQDYTWPHKAIWHGALLTGERALDHSCDAWHTSAGDKVGLAASLKGGKLLDQTPYSCDKRLILLCIEATTEPFVQRRRRDTDNRSDGFLTEEEYYNLLETIH</sequence>
<organism evidence="2 3">
    <name type="scientific">Brassicogethes aeneus</name>
    <name type="common">Rape pollen beetle</name>
    <name type="synonym">Meligethes aeneus</name>
    <dbReference type="NCBI Taxonomy" id="1431903"/>
    <lineage>
        <taxon>Eukaryota</taxon>
        <taxon>Metazoa</taxon>
        <taxon>Ecdysozoa</taxon>
        <taxon>Arthropoda</taxon>
        <taxon>Hexapoda</taxon>
        <taxon>Insecta</taxon>
        <taxon>Pterygota</taxon>
        <taxon>Neoptera</taxon>
        <taxon>Endopterygota</taxon>
        <taxon>Coleoptera</taxon>
        <taxon>Polyphaga</taxon>
        <taxon>Cucujiformia</taxon>
        <taxon>Nitidulidae</taxon>
        <taxon>Meligethinae</taxon>
        <taxon>Brassicogethes</taxon>
    </lineage>
</organism>
<dbReference type="Proteomes" id="UP001154078">
    <property type="component" value="Chromosome 1"/>
</dbReference>
<proteinExistence type="predicted"/>
<protein>
    <recommendedName>
        <fullName evidence="1">Collagenase NC10/endostatin domain-containing protein</fullName>
    </recommendedName>
</protein>
<dbReference type="InterPro" id="IPR010515">
    <property type="entry name" value="Collagenase_NC10/endostatin"/>
</dbReference>
<evidence type="ECO:0000313" key="2">
    <source>
        <dbReference type="EMBL" id="CAH0546972.1"/>
    </source>
</evidence>
<keyword evidence="3" id="KW-1185">Reference proteome</keyword>
<gene>
    <name evidence="2" type="ORF">MELIAE_LOCUS1042</name>
</gene>
<name>A0A9P0ATD8_BRAAE</name>
<dbReference type="Gene3D" id="3.10.100.10">
    <property type="entry name" value="Mannose-Binding Protein A, subunit A"/>
    <property type="match status" value="1"/>
</dbReference>
<accession>A0A9P0ATD8</accession>